<sequence length="215" mass="23450">MRQHFSGQLENMRTDLTDLCSLTETAIDHATRALLDTDLGASEACADVDTEIGYRAQEIDHRALTLIALQAPVAQDLRALISGIHNIADLRRMGSLAAHVAEVARLHFPAPVVPGELRGVISEMGVAAKAQAAAATEVLRDRDCERALELIRADDRTDALLRELFAVTKSDDWPYGAASAVNITLLGRFYERFCDHTVEIGRNVIFVVTGDFPVA</sequence>
<dbReference type="InterPro" id="IPR028366">
    <property type="entry name" value="PhoU"/>
</dbReference>
<dbReference type="InterPro" id="IPR026022">
    <property type="entry name" value="PhoU_dom"/>
</dbReference>
<accession>C1BC95</accession>
<evidence type="ECO:0000256" key="3">
    <source>
        <dbReference type="ARBA" id="ARBA00011738"/>
    </source>
</evidence>
<dbReference type="Pfam" id="PF01895">
    <property type="entry name" value="PhoU"/>
    <property type="match status" value="2"/>
</dbReference>
<dbReference type="FunFam" id="1.20.58.220:FF:000004">
    <property type="entry name" value="Phosphate-specific transport system accessory protein PhoU"/>
    <property type="match status" value="1"/>
</dbReference>
<dbReference type="NCBIfam" id="TIGR02135">
    <property type="entry name" value="phoU_full"/>
    <property type="match status" value="1"/>
</dbReference>
<dbReference type="PANTHER" id="PTHR42930:SF3">
    <property type="entry name" value="PHOSPHATE-SPECIFIC TRANSPORT SYSTEM ACCESSORY PROTEIN PHOU"/>
    <property type="match status" value="1"/>
</dbReference>
<dbReference type="GO" id="GO:0006817">
    <property type="term" value="P:phosphate ion transport"/>
    <property type="evidence" value="ECO:0007669"/>
    <property type="project" value="UniProtKB-KW"/>
</dbReference>
<comment type="similarity">
    <text evidence="2 7">Belongs to the PhoU family.</text>
</comment>
<evidence type="ECO:0000256" key="2">
    <source>
        <dbReference type="ARBA" id="ARBA00008107"/>
    </source>
</evidence>
<dbReference type="InterPro" id="IPR038078">
    <property type="entry name" value="PhoU-like_sf"/>
</dbReference>
<reference evidence="9 10" key="1">
    <citation type="submission" date="2009-03" db="EMBL/GenBank/DDBJ databases">
        <title>Comparison of the complete genome sequences of Rhodococcus erythropolis PR4 and Rhodococcus opacus B4.</title>
        <authorList>
            <person name="Takarada H."/>
            <person name="Sekine M."/>
            <person name="Hosoyama A."/>
            <person name="Yamada R."/>
            <person name="Fujisawa T."/>
            <person name="Omata S."/>
            <person name="Shimizu A."/>
            <person name="Tsukatani N."/>
            <person name="Tanikawa S."/>
            <person name="Fujita N."/>
            <person name="Harayama S."/>
        </authorList>
    </citation>
    <scope>NUCLEOTIDE SEQUENCE [LARGE SCALE GENOMIC DNA]</scope>
    <source>
        <strain evidence="9 10">B4</strain>
        <plasmid evidence="9 10">pROB01</plasmid>
    </source>
</reference>
<dbReference type="RefSeq" id="WP_007297987.1">
    <property type="nucleotide sequence ID" value="NC_012520.1"/>
</dbReference>
<dbReference type="Gene3D" id="1.20.58.220">
    <property type="entry name" value="Phosphate transport system protein phou homolog 2, domain 2"/>
    <property type="match status" value="1"/>
</dbReference>
<evidence type="ECO:0000259" key="8">
    <source>
        <dbReference type="Pfam" id="PF01895"/>
    </source>
</evidence>
<proteinExistence type="inferred from homology"/>
<evidence type="ECO:0000313" key="10">
    <source>
        <dbReference type="Proteomes" id="UP000002212"/>
    </source>
</evidence>
<dbReference type="OrthoDB" id="9814256at2"/>
<evidence type="ECO:0000256" key="6">
    <source>
        <dbReference type="ARBA" id="ARBA00022592"/>
    </source>
</evidence>
<feature type="domain" description="PhoU" evidence="8">
    <location>
        <begin position="17"/>
        <end position="103"/>
    </location>
</feature>
<comment type="function">
    <text evidence="7">Plays a role in the regulation of phosphate uptake.</text>
</comment>
<name>C1BC95_RHOOB</name>
<dbReference type="PIRSF" id="PIRSF003107">
    <property type="entry name" value="PhoU"/>
    <property type="match status" value="1"/>
</dbReference>
<keyword evidence="5 7" id="KW-0963">Cytoplasm</keyword>
<keyword evidence="6 7" id="KW-0592">Phosphate transport</keyword>
<keyword evidence="9" id="KW-0614">Plasmid</keyword>
<dbReference type="KEGG" id="rop:ROP_pROB01-04510"/>
<evidence type="ECO:0000313" key="9">
    <source>
        <dbReference type="EMBL" id="BAH55950.1"/>
    </source>
</evidence>
<evidence type="ECO:0000256" key="5">
    <source>
        <dbReference type="ARBA" id="ARBA00022490"/>
    </source>
</evidence>
<organism evidence="9 10">
    <name type="scientific">Rhodococcus opacus (strain B4)</name>
    <dbReference type="NCBI Taxonomy" id="632772"/>
    <lineage>
        <taxon>Bacteria</taxon>
        <taxon>Bacillati</taxon>
        <taxon>Actinomycetota</taxon>
        <taxon>Actinomycetes</taxon>
        <taxon>Mycobacteriales</taxon>
        <taxon>Nocardiaceae</taxon>
        <taxon>Rhodococcus</taxon>
    </lineage>
</organism>
<dbReference type="GO" id="GO:0030643">
    <property type="term" value="P:intracellular phosphate ion homeostasis"/>
    <property type="evidence" value="ECO:0007669"/>
    <property type="project" value="InterPro"/>
</dbReference>
<geneLocation type="plasmid" evidence="9 10">
    <name>pROB01</name>
</geneLocation>
<dbReference type="EMBL" id="AP011116">
    <property type="protein sequence ID" value="BAH55950.1"/>
    <property type="molecule type" value="Genomic_DNA"/>
</dbReference>
<evidence type="ECO:0000256" key="1">
    <source>
        <dbReference type="ARBA" id="ARBA00004496"/>
    </source>
</evidence>
<dbReference type="GO" id="GO:0045936">
    <property type="term" value="P:negative regulation of phosphate metabolic process"/>
    <property type="evidence" value="ECO:0007669"/>
    <property type="project" value="InterPro"/>
</dbReference>
<dbReference type="SUPFAM" id="SSF109755">
    <property type="entry name" value="PhoU-like"/>
    <property type="match status" value="1"/>
</dbReference>
<dbReference type="GO" id="GO:0005737">
    <property type="term" value="C:cytoplasm"/>
    <property type="evidence" value="ECO:0007669"/>
    <property type="project" value="UniProtKB-SubCell"/>
</dbReference>
<dbReference type="PATRIC" id="fig|632772.20.peg.8203"/>
<comment type="subcellular location">
    <subcellularLocation>
        <location evidence="1 7">Cytoplasm</location>
    </subcellularLocation>
</comment>
<keyword evidence="4 7" id="KW-0813">Transport</keyword>
<dbReference type="PANTHER" id="PTHR42930">
    <property type="entry name" value="PHOSPHATE-SPECIFIC TRANSPORT SYSTEM ACCESSORY PROTEIN PHOU"/>
    <property type="match status" value="1"/>
</dbReference>
<protein>
    <recommendedName>
        <fullName evidence="7">Phosphate-specific transport system accessory protein PhoU</fullName>
    </recommendedName>
</protein>
<dbReference type="Proteomes" id="UP000002212">
    <property type="component" value="Plasmid pROB01"/>
</dbReference>
<evidence type="ECO:0000256" key="4">
    <source>
        <dbReference type="ARBA" id="ARBA00022448"/>
    </source>
</evidence>
<comment type="subunit">
    <text evidence="3 7">Homodimer.</text>
</comment>
<evidence type="ECO:0000256" key="7">
    <source>
        <dbReference type="PIRNR" id="PIRNR003107"/>
    </source>
</evidence>
<dbReference type="AlphaFoldDB" id="C1BC95"/>
<dbReference type="HOGENOM" id="CLU_078518_1_0_11"/>
<feature type="domain" description="PhoU" evidence="8">
    <location>
        <begin position="121"/>
        <end position="204"/>
    </location>
</feature>
<gene>
    <name evidence="9" type="primary">phoU</name>
    <name evidence="9" type="ordered locus">ROP_pROB01-04510</name>
</gene>